<evidence type="ECO:0000256" key="1">
    <source>
        <dbReference type="SAM" id="MobiDB-lite"/>
    </source>
</evidence>
<dbReference type="EMBL" id="MU864928">
    <property type="protein sequence ID" value="KAK4466978.1"/>
    <property type="molecule type" value="Genomic_DNA"/>
</dbReference>
<feature type="region of interest" description="Disordered" evidence="1">
    <location>
        <begin position="136"/>
        <end position="201"/>
    </location>
</feature>
<gene>
    <name evidence="2" type="ORF">QBC42DRAFT_342451</name>
</gene>
<dbReference type="PANTHER" id="PTHR42089">
    <property type="entry name" value="YALI0F09427P"/>
    <property type="match status" value="1"/>
</dbReference>
<dbReference type="Proteomes" id="UP001321749">
    <property type="component" value="Unassembled WGS sequence"/>
</dbReference>
<sequence>MHDNRTHPLLQQVPLTVSPFVNLPSATTLPYTYKPMPSTLPPSSTGITSTAPSDGNSSDNTNKPKYVISASGHAAHPDDILASCRALHAHISKLQEDAEAEIRAIDERIRARELAEKRRLAPGWLDSDVRVLEPERKPGAASSSAQGHHGGIEVGQHDSSSSSLGGFGVGGGAGGAGPGAYGQPDGHGPGGASEMAVPDEGAELDRAFGVLEIGSR</sequence>
<proteinExistence type="predicted"/>
<feature type="region of interest" description="Disordered" evidence="1">
    <location>
        <begin position="32"/>
        <end position="65"/>
    </location>
</feature>
<organism evidence="2 3">
    <name type="scientific">Cladorrhinum samala</name>
    <dbReference type="NCBI Taxonomy" id="585594"/>
    <lineage>
        <taxon>Eukaryota</taxon>
        <taxon>Fungi</taxon>
        <taxon>Dikarya</taxon>
        <taxon>Ascomycota</taxon>
        <taxon>Pezizomycotina</taxon>
        <taxon>Sordariomycetes</taxon>
        <taxon>Sordariomycetidae</taxon>
        <taxon>Sordariales</taxon>
        <taxon>Podosporaceae</taxon>
        <taxon>Cladorrhinum</taxon>
    </lineage>
</organism>
<dbReference type="AlphaFoldDB" id="A0AAV9I662"/>
<reference evidence="2" key="1">
    <citation type="journal article" date="2023" name="Mol. Phylogenet. Evol.">
        <title>Genome-scale phylogeny and comparative genomics of the fungal order Sordariales.</title>
        <authorList>
            <person name="Hensen N."/>
            <person name="Bonometti L."/>
            <person name="Westerberg I."/>
            <person name="Brannstrom I.O."/>
            <person name="Guillou S."/>
            <person name="Cros-Aarteil S."/>
            <person name="Calhoun S."/>
            <person name="Haridas S."/>
            <person name="Kuo A."/>
            <person name="Mondo S."/>
            <person name="Pangilinan J."/>
            <person name="Riley R."/>
            <person name="LaButti K."/>
            <person name="Andreopoulos B."/>
            <person name="Lipzen A."/>
            <person name="Chen C."/>
            <person name="Yan M."/>
            <person name="Daum C."/>
            <person name="Ng V."/>
            <person name="Clum A."/>
            <person name="Steindorff A."/>
            <person name="Ohm R.A."/>
            <person name="Martin F."/>
            <person name="Silar P."/>
            <person name="Natvig D.O."/>
            <person name="Lalanne C."/>
            <person name="Gautier V."/>
            <person name="Ament-Velasquez S.L."/>
            <person name="Kruys A."/>
            <person name="Hutchinson M.I."/>
            <person name="Powell A.J."/>
            <person name="Barry K."/>
            <person name="Miller A.N."/>
            <person name="Grigoriev I.V."/>
            <person name="Debuchy R."/>
            <person name="Gladieux P."/>
            <person name="Hiltunen Thoren M."/>
            <person name="Johannesson H."/>
        </authorList>
    </citation>
    <scope>NUCLEOTIDE SEQUENCE</scope>
    <source>
        <strain evidence="2">PSN324</strain>
    </source>
</reference>
<reference evidence="2" key="2">
    <citation type="submission" date="2023-06" db="EMBL/GenBank/DDBJ databases">
        <authorList>
            <consortium name="Lawrence Berkeley National Laboratory"/>
            <person name="Mondo S.J."/>
            <person name="Hensen N."/>
            <person name="Bonometti L."/>
            <person name="Westerberg I."/>
            <person name="Brannstrom I.O."/>
            <person name="Guillou S."/>
            <person name="Cros-Aarteil S."/>
            <person name="Calhoun S."/>
            <person name="Haridas S."/>
            <person name="Kuo A."/>
            <person name="Pangilinan J."/>
            <person name="Riley R."/>
            <person name="Labutti K."/>
            <person name="Andreopoulos B."/>
            <person name="Lipzen A."/>
            <person name="Chen C."/>
            <person name="Yanf M."/>
            <person name="Daum C."/>
            <person name="Ng V."/>
            <person name="Clum A."/>
            <person name="Steindorff A."/>
            <person name="Ohm R."/>
            <person name="Martin F."/>
            <person name="Silar P."/>
            <person name="Natvig D."/>
            <person name="Lalanne C."/>
            <person name="Gautier V."/>
            <person name="Ament-Velasquez S.L."/>
            <person name="Kruys A."/>
            <person name="Hutchinson M.I."/>
            <person name="Powell A.J."/>
            <person name="Barry K."/>
            <person name="Miller A.N."/>
            <person name="Grigoriev I.V."/>
            <person name="Debuchy R."/>
            <person name="Gladieux P."/>
            <person name="Thoren M.H."/>
            <person name="Johannesson H."/>
        </authorList>
    </citation>
    <scope>NUCLEOTIDE SEQUENCE</scope>
    <source>
        <strain evidence="2">PSN324</strain>
    </source>
</reference>
<feature type="compositionally biased region" description="Gly residues" evidence="1">
    <location>
        <begin position="165"/>
        <end position="191"/>
    </location>
</feature>
<evidence type="ECO:0000313" key="3">
    <source>
        <dbReference type="Proteomes" id="UP001321749"/>
    </source>
</evidence>
<comment type="caution">
    <text evidence="2">The sequence shown here is derived from an EMBL/GenBank/DDBJ whole genome shotgun (WGS) entry which is preliminary data.</text>
</comment>
<feature type="compositionally biased region" description="Polar residues" evidence="1">
    <location>
        <begin position="41"/>
        <end position="63"/>
    </location>
</feature>
<accession>A0AAV9I662</accession>
<evidence type="ECO:0000313" key="2">
    <source>
        <dbReference type="EMBL" id="KAK4466978.1"/>
    </source>
</evidence>
<name>A0AAV9I662_9PEZI</name>
<dbReference type="PANTHER" id="PTHR42089:SF1">
    <property type="entry name" value="YALI0F09427P"/>
    <property type="match status" value="1"/>
</dbReference>
<keyword evidence="3" id="KW-1185">Reference proteome</keyword>
<protein>
    <submittedName>
        <fullName evidence="2">Uncharacterized protein</fullName>
    </submittedName>
</protein>